<organism evidence="1">
    <name type="scientific">viral metagenome</name>
    <dbReference type="NCBI Taxonomy" id="1070528"/>
    <lineage>
        <taxon>unclassified sequences</taxon>
        <taxon>metagenomes</taxon>
        <taxon>organismal metagenomes</taxon>
    </lineage>
</organism>
<dbReference type="EMBL" id="MN739056">
    <property type="protein sequence ID" value="QHS86491.1"/>
    <property type="molecule type" value="Genomic_DNA"/>
</dbReference>
<accession>A0A6C0B3W5</accession>
<protein>
    <recommendedName>
        <fullName evidence="2">TROVE domain-containing protein</fullName>
    </recommendedName>
</protein>
<dbReference type="AlphaFoldDB" id="A0A6C0B3W5"/>
<evidence type="ECO:0000313" key="1">
    <source>
        <dbReference type="EMBL" id="QHS86491.1"/>
    </source>
</evidence>
<name>A0A6C0B3W5_9ZZZZ</name>
<proteinExistence type="predicted"/>
<evidence type="ECO:0008006" key="2">
    <source>
        <dbReference type="Google" id="ProtNLM"/>
    </source>
</evidence>
<sequence>MDFPALEPQSKDDYYRDKIVYFYYNLTRTKDLTTLASQFDDFIQVLKTDILTNKIYEQYAFIIYQLILHTRDQYDGKGEHGVSYLLIDVLYRHLPNLALACLYQFVFPCDKKLAYGSWRDIKHLCHYSTNEKLIEECIEIMNSALSKDILAIGKQNSEEDAKKAVSNVAKWIPRENKKFDWLFERLVINWSNKYYPYLLKNPASYDKALRKAKMTYRRLVARINTLKDTVEIKLCSNQWNKIDIHSIPQLAFSKYKNALCKYVFDSPEKIFEKTFYSDINMKRLECSLKTKKHLENKYYPEGAFEPNRPRASYVPFTQPLSQLVKRAFELIDQKRELEIDILNNEWSQLSGLITTKSLENMIPIIDMSFLSKTTEGYYSAISLALLVAQRSTLAKRILVIDNELSWVNLQDETNFVTMVKKLNEDTKSRTSTICDFTGTMKEFIKYIDDSKLSNIKIKEMSLVYFHTQPLEENTHSQIIKLFYNGGLTGSRNLVFPCPKMIYWNLSTTTCLCPSAINSKNSILLSGHNANLICTLANLQKDSYSTIVEILKEYTPSNSL</sequence>
<reference evidence="1" key="1">
    <citation type="journal article" date="2020" name="Nature">
        <title>Giant virus diversity and host interactions through global metagenomics.</title>
        <authorList>
            <person name="Schulz F."/>
            <person name="Roux S."/>
            <person name="Paez-Espino D."/>
            <person name="Jungbluth S."/>
            <person name="Walsh D.A."/>
            <person name="Denef V.J."/>
            <person name="McMahon K.D."/>
            <person name="Konstantinidis K.T."/>
            <person name="Eloe-Fadrosh E.A."/>
            <person name="Kyrpides N.C."/>
            <person name="Woyke T."/>
        </authorList>
    </citation>
    <scope>NUCLEOTIDE SEQUENCE</scope>
    <source>
        <strain evidence="1">GVMAG-M-3300009187-29</strain>
    </source>
</reference>